<accession>A0AA88N4I6</accession>
<dbReference type="Proteomes" id="UP001187315">
    <property type="component" value="Unassembled WGS sequence"/>
</dbReference>
<gene>
    <name evidence="1" type="ORF">Q7C36_008621</name>
</gene>
<reference evidence="1" key="1">
    <citation type="submission" date="2023-08" db="EMBL/GenBank/DDBJ databases">
        <title>Pelteobagrus vachellii genome.</title>
        <authorList>
            <person name="Liu H."/>
        </authorList>
    </citation>
    <scope>NUCLEOTIDE SEQUENCE</scope>
    <source>
        <strain evidence="1">PRFRI_2022a</strain>
        <tissue evidence="1">Muscle</tissue>
    </source>
</reference>
<sequence length="110" mass="12153">MCLSSINSGGHWNKQKVEQPAGIRKMKLFVICLVALLFINNSEALMCYACFGKDCSARREECGSRLINPVCATVDAPKFYVKGCMSEYICRGQQKAPGTTATCCSYNYCN</sequence>
<dbReference type="AlphaFoldDB" id="A0AA88N4I6"/>
<evidence type="ECO:0000313" key="1">
    <source>
        <dbReference type="EMBL" id="KAK2849838.1"/>
    </source>
</evidence>
<evidence type="ECO:0008006" key="3">
    <source>
        <dbReference type="Google" id="ProtNLM"/>
    </source>
</evidence>
<evidence type="ECO:0000313" key="2">
    <source>
        <dbReference type="Proteomes" id="UP001187315"/>
    </source>
</evidence>
<comment type="caution">
    <text evidence="1">The sequence shown here is derived from an EMBL/GenBank/DDBJ whole genome shotgun (WGS) entry which is preliminary data.</text>
</comment>
<keyword evidence="2" id="KW-1185">Reference proteome</keyword>
<proteinExistence type="predicted"/>
<protein>
    <recommendedName>
        <fullName evidence="3">Three finger toxin</fullName>
    </recommendedName>
</protein>
<dbReference type="EMBL" id="JAVHJS010000008">
    <property type="protein sequence ID" value="KAK2849838.1"/>
    <property type="molecule type" value="Genomic_DNA"/>
</dbReference>
<name>A0AA88N4I6_TACVA</name>
<organism evidence="1 2">
    <name type="scientific">Tachysurus vachellii</name>
    <name type="common">Darkbarbel catfish</name>
    <name type="synonym">Pelteobagrus vachellii</name>
    <dbReference type="NCBI Taxonomy" id="175792"/>
    <lineage>
        <taxon>Eukaryota</taxon>
        <taxon>Metazoa</taxon>
        <taxon>Chordata</taxon>
        <taxon>Craniata</taxon>
        <taxon>Vertebrata</taxon>
        <taxon>Euteleostomi</taxon>
        <taxon>Actinopterygii</taxon>
        <taxon>Neopterygii</taxon>
        <taxon>Teleostei</taxon>
        <taxon>Ostariophysi</taxon>
        <taxon>Siluriformes</taxon>
        <taxon>Bagridae</taxon>
        <taxon>Tachysurus</taxon>
    </lineage>
</organism>